<dbReference type="CDD" id="cd01820">
    <property type="entry name" value="PAF_acetylesterase_like"/>
    <property type="match status" value="1"/>
</dbReference>
<dbReference type="PANTHER" id="PTHR11852">
    <property type="entry name" value="PLATELET-ACTIVATING FACTOR ACETYLHYDROLASE"/>
    <property type="match status" value="1"/>
</dbReference>
<feature type="compositionally biased region" description="Polar residues" evidence="2">
    <location>
        <begin position="240"/>
        <end position="254"/>
    </location>
</feature>
<feature type="domain" description="SGNH hydrolase-type esterase" evidence="3">
    <location>
        <begin position="39"/>
        <end position="199"/>
    </location>
</feature>
<proteinExistence type="inferred from homology"/>
<reference evidence="4" key="1">
    <citation type="submission" date="2015-09" db="EMBL/GenBank/DDBJ databases">
        <title>Scylla olivacea transcriptome.</title>
        <authorList>
            <person name="Ikhwanuddin M."/>
        </authorList>
    </citation>
    <scope>NUCLEOTIDE SEQUENCE</scope>
</reference>
<sequence>MNPAAVPTPLEDVQGDGRWLSMHNRFVNQAREMEPDVVFVGDSIVANLQCTEVWEKWFAPMHSLNFGIGGDETQHVLWRLKNGELEFIKPKAVVVLVGTNNHQHTAAEVAGGIMEICRTIREKQPQTYIVALTLLPRGEKPNRLREKNSEINALIKETLRSIEMCQVINVDQDLVLGDGTIDHRDMFDYLHLTSQGYRRAFEPVYHLLTNLLHEDDPPILNNASSALLSPSSSPLLSPSGDNAPQTDTPTTCGE</sequence>
<accession>A0A0P4W7Q9</accession>
<comment type="similarity">
    <text evidence="1">Belongs to the 'GDSL' lipolytic enzyme family. Platelet-activating factor acetylhydrolase IB beta/gamma subunits subfamily.</text>
</comment>
<dbReference type="EMBL" id="GDRN01066552">
    <property type="protein sequence ID" value="JAI64514.1"/>
    <property type="molecule type" value="Transcribed_RNA"/>
</dbReference>
<dbReference type="InterPro" id="IPR013830">
    <property type="entry name" value="SGNH_hydro"/>
</dbReference>
<name>A0A0P4W7Q9_SCYOL</name>
<dbReference type="Gene3D" id="3.40.50.1110">
    <property type="entry name" value="SGNH hydrolase"/>
    <property type="match status" value="1"/>
</dbReference>
<organism evidence="4">
    <name type="scientific">Scylla olivacea</name>
    <name type="common">Orange mud crab</name>
    <name type="synonym">Cancer olivacea</name>
    <dbReference type="NCBI Taxonomy" id="85551"/>
    <lineage>
        <taxon>Eukaryota</taxon>
        <taxon>Metazoa</taxon>
        <taxon>Ecdysozoa</taxon>
        <taxon>Arthropoda</taxon>
        <taxon>Crustacea</taxon>
        <taxon>Multicrustacea</taxon>
        <taxon>Malacostraca</taxon>
        <taxon>Eumalacostraca</taxon>
        <taxon>Eucarida</taxon>
        <taxon>Decapoda</taxon>
        <taxon>Pleocyemata</taxon>
        <taxon>Brachyura</taxon>
        <taxon>Eubrachyura</taxon>
        <taxon>Portunoidea</taxon>
        <taxon>Portunidae</taxon>
        <taxon>Portuninae</taxon>
        <taxon>Scylla</taxon>
    </lineage>
</organism>
<feature type="compositionally biased region" description="Low complexity" evidence="2">
    <location>
        <begin position="223"/>
        <end position="239"/>
    </location>
</feature>
<dbReference type="PANTHER" id="PTHR11852:SF0">
    <property type="entry name" value="PLATELET-ACTIVATING FACTOR ACETYLHYDROLASE IB SUBUNIT BETA HOMOLOG"/>
    <property type="match status" value="1"/>
</dbReference>
<evidence type="ECO:0000313" key="4">
    <source>
        <dbReference type="EMBL" id="JAI64514.1"/>
    </source>
</evidence>
<evidence type="ECO:0000256" key="1">
    <source>
        <dbReference type="ARBA" id="ARBA00038184"/>
    </source>
</evidence>
<dbReference type="AlphaFoldDB" id="A0A0P4W7Q9"/>
<feature type="region of interest" description="Disordered" evidence="2">
    <location>
        <begin position="223"/>
        <end position="254"/>
    </location>
</feature>
<evidence type="ECO:0000259" key="3">
    <source>
        <dbReference type="Pfam" id="PF13472"/>
    </source>
</evidence>
<dbReference type="InterPro" id="IPR036514">
    <property type="entry name" value="SGNH_hydro_sf"/>
</dbReference>
<dbReference type="SUPFAM" id="SSF52266">
    <property type="entry name" value="SGNH hydrolase"/>
    <property type="match status" value="1"/>
</dbReference>
<protein>
    <recommendedName>
        <fullName evidence="3">SGNH hydrolase-type esterase domain-containing protein</fullName>
    </recommendedName>
</protein>
<dbReference type="Pfam" id="PF13472">
    <property type="entry name" value="Lipase_GDSL_2"/>
    <property type="match status" value="1"/>
</dbReference>
<evidence type="ECO:0000256" key="2">
    <source>
        <dbReference type="SAM" id="MobiDB-lite"/>
    </source>
</evidence>